<evidence type="ECO:0000256" key="2">
    <source>
        <dbReference type="ARBA" id="ARBA00023125"/>
    </source>
</evidence>
<dbReference type="Gene3D" id="3.40.50.2300">
    <property type="match status" value="1"/>
</dbReference>
<organism evidence="6 7">
    <name type="scientific">Tistlia consotensis USBA 355</name>
    <dbReference type="NCBI Taxonomy" id="560819"/>
    <lineage>
        <taxon>Bacteria</taxon>
        <taxon>Pseudomonadati</taxon>
        <taxon>Pseudomonadota</taxon>
        <taxon>Alphaproteobacteria</taxon>
        <taxon>Rhodospirillales</taxon>
        <taxon>Rhodovibrionaceae</taxon>
        <taxon>Tistlia</taxon>
    </lineage>
</organism>
<dbReference type="SMART" id="SM00448">
    <property type="entry name" value="REC"/>
    <property type="match status" value="1"/>
</dbReference>
<dbReference type="EMBL" id="FWZX01000006">
    <property type="protein sequence ID" value="SMF18926.1"/>
    <property type="molecule type" value="Genomic_DNA"/>
</dbReference>
<reference evidence="6 7" key="1">
    <citation type="submission" date="2017-04" db="EMBL/GenBank/DDBJ databases">
        <authorList>
            <person name="Afonso C.L."/>
            <person name="Miller P.J."/>
            <person name="Scott M.A."/>
            <person name="Spackman E."/>
            <person name="Goraichik I."/>
            <person name="Dimitrov K.M."/>
            <person name="Suarez D.L."/>
            <person name="Swayne D.E."/>
        </authorList>
    </citation>
    <scope>NUCLEOTIDE SEQUENCE [LARGE SCALE GENOMIC DNA]</scope>
    <source>
        <strain evidence="6 7">USBA 355</strain>
    </source>
</reference>
<dbReference type="GO" id="GO:0003677">
    <property type="term" value="F:DNA binding"/>
    <property type="evidence" value="ECO:0007669"/>
    <property type="project" value="UniProtKB-KW"/>
</dbReference>
<feature type="domain" description="Response regulatory" evidence="5">
    <location>
        <begin position="23"/>
        <end position="140"/>
    </location>
</feature>
<feature type="modified residue" description="4-aspartylphosphate" evidence="3">
    <location>
        <position position="75"/>
    </location>
</feature>
<dbReference type="Pfam" id="PF00196">
    <property type="entry name" value="GerE"/>
    <property type="match status" value="1"/>
</dbReference>
<evidence type="ECO:0000313" key="7">
    <source>
        <dbReference type="Proteomes" id="UP000192917"/>
    </source>
</evidence>
<dbReference type="SUPFAM" id="SSF46894">
    <property type="entry name" value="C-terminal effector domain of the bipartite response regulators"/>
    <property type="match status" value="1"/>
</dbReference>
<dbReference type="PROSITE" id="PS50043">
    <property type="entry name" value="HTH_LUXR_2"/>
    <property type="match status" value="1"/>
</dbReference>
<evidence type="ECO:0000256" key="3">
    <source>
        <dbReference type="PROSITE-ProRule" id="PRU00169"/>
    </source>
</evidence>
<evidence type="ECO:0000259" key="5">
    <source>
        <dbReference type="PROSITE" id="PS50110"/>
    </source>
</evidence>
<dbReference type="InterPro" id="IPR058245">
    <property type="entry name" value="NreC/VraR/RcsB-like_REC"/>
</dbReference>
<dbReference type="CDD" id="cd17535">
    <property type="entry name" value="REC_NarL-like"/>
    <property type="match status" value="1"/>
</dbReference>
<keyword evidence="2" id="KW-0238">DNA-binding</keyword>
<dbReference type="Gene3D" id="1.10.10.10">
    <property type="entry name" value="Winged helix-like DNA-binding domain superfamily/Winged helix DNA-binding domain"/>
    <property type="match status" value="1"/>
</dbReference>
<dbReference type="GO" id="GO:0000160">
    <property type="term" value="P:phosphorelay signal transduction system"/>
    <property type="evidence" value="ECO:0007669"/>
    <property type="project" value="InterPro"/>
</dbReference>
<dbReference type="InterPro" id="IPR001789">
    <property type="entry name" value="Sig_transdc_resp-reg_receiver"/>
</dbReference>
<proteinExistence type="predicted"/>
<dbReference type="InterPro" id="IPR000792">
    <property type="entry name" value="Tscrpt_reg_LuxR_C"/>
</dbReference>
<dbReference type="InterPro" id="IPR039420">
    <property type="entry name" value="WalR-like"/>
</dbReference>
<dbReference type="AlphaFoldDB" id="A0A1Y6BMV1"/>
<dbReference type="InterPro" id="IPR036388">
    <property type="entry name" value="WH-like_DNA-bd_sf"/>
</dbReference>
<dbReference type="InterPro" id="IPR016032">
    <property type="entry name" value="Sig_transdc_resp-reg_C-effctor"/>
</dbReference>
<dbReference type="PANTHER" id="PTHR43214">
    <property type="entry name" value="TWO-COMPONENT RESPONSE REGULATOR"/>
    <property type="match status" value="1"/>
</dbReference>
<accession>A0A1Y6BMV1</accession>
<feature type="domain" description="HTH luxR-type" evidence="4">
    <location>
        <begin position="159"/>
        <end position="224"/>
    </location>
</feature>
<gene>
    <name evidence="6" type="ORF">SAMN05428998_106198</name>
</gene>
<name>A0A1Y6BMV1_9PROT</name>
<sequence>MPDRLDRSRDRIGLAVVERSSLRILIADDHPLVGDLLEVYIRRALPEAEVVSVASLPAARTALSEAADCTLALLDLNMPGMGGAEQVAELRRDFPETRFAIISGTGDHRAVRACLGAGAIGFLPKTLTGQAMVDAIRLMAGGGSYLPIEMLTQPAEPEPTAGGPALTPREREVLDLILEGTPNKLIAYRLEISEPTVKLHLRGLFRKFSAANRTQLVAEAMAAGFVPSRTTYPKG</sequence>
<keyword evidence="1 3" id="KW-0597">Phosphoprotein</keyword>
<dbReference type="CDD" id="cd06170">
    <property type="entry name" value="LuxR_C_like"/>
    <property type="match status" value="1"/>
</dbReference>
<evidence type="ECO:0000313" key="6">
    <source>
        <dbReference type="EMBL" id="SMF18926.1"/>
    </source>
</evidence>
<dbReference type="PRINTS" id="PR00038">
    <property type="entry name" value="HTHLUXR"/>
</dbReference>
<dbReference type="GO" id="GO:0006355">
    <property type="term" value="P:regulation of DNA-templated transcription"/>
    <property type="evidence" value="ECO:0007669"/>
    <property type="project" value="InterPro"/>
</dbReference>
<evidence type="ECO:0000256" key="1">
    <source>
        <dbReference type="ARBA" id="ARBA00022553"/>
    </source>
</evidence>
<dbReference type="PROSITE" id="PS50110">
    <property type="entry name" value="RESPONSE_REGULATORY"/>
    <property type="match status" value="1"/>
</dbReference>
<dbReference type="SMART" id="SM00421">
    <property type="entry name" value="HTH_LUXR"/>
    <property type="match status" value="1"/>
</dbReference>
<dbReference type="Pfam" id="PF00072">
    <property type="entry name" value="Response_reg"/>
    <property type="match status" value="1"/>
</dbReference>
<dbReference type="SUPFAM" id="SSF52172">
    <property type="entry name" value="CheY-like"/>
    <property type="match status" value="1"/>
</dbReference>
<dbReference type="InterPro" id="IPR011006">
    <property type="entry name" value="CheY-like_superfamily"/>
</dbReference>
<evidence type="ECO:0000259" key="4">
    <source>
        <dbReference type="PROSITE" id="PS50043"/>
    </source>
</evidence>
<dbReference type="STRING" id="560819.SAMN05428998_106198"/>
<dbReference type="Proteomes" id="UP000192917">
    <property type="component" value="Unassembled WGS sequence"/>
</dbReference>
<protein>
    <submittedName>
        <fullName evidence="6">Two component transcriptional regulator, LuxR family</fullName>
    </submittedName>
</protein>
<keyword evidence="7" id="KW-1185">Reference proteome</keyword>